<feature type="transmembrane region" description="Helical" evidence="5">
    <location>
        <begin position="106"/>
        <end position="129"/>
    </location>
</feature>
<keyword evidence="3 5" id="KW-1133">Transmembrane helix</keyword>
<protein>
    <submittedName>
        <fullName evidence="6">Uncharacterized protein</fullName>
    </submittedName>
</protein>
<dbReference type="InterPro" id="IPR036259">
    <property type="entry name" value="MFS_trans_sf"/>
</dbReference>
<evidence type="ECO:0000313" key="6">
    <source>
        <dbReference type="EMBL" id="CAF4851734.1"/>
    </source>
</evidence>
<evidence type="ECO:0000256" key="1">
    <source>
        <dbReference type="ARBA" id="ARBA00004141"/>
    </source>
</evidence>
<feature type="transmembrane region" description="Helical" evidence="5">
    <location>
        <begin position="136"/>
        <end position="154"/>
    </location>
</feature>
<gene>
    <name evidence="6" type="ORF">PMACD_LOCUS7122</name>
</gene>
<dbReference type="GO" id="GO:0016020">
    <property type="term" value="C:membrane"/>
    <property type="evidence" value="ECO:0007669"/>
    <property type="project" value="UniProtKB-SubCell"/>
</dbReference>
<dbReference type="SUPFAM" id="SSF103473">
    <property type="entry name" value="MFS general substrate transporter"/>
    <property type="match status" value="1"/>
</dbReference>
<evidence type="ECO:0000313" key="7">
    <source>
        <dbReference type="Proteomes" id="UP000663880"/>
    </source>
</evidence>
<feature type="transmembrane region" description="Helical" evidence="5">
    <location>
        <begin position="304"/>
        <end position="322"/>
    </location>
</feature>
<dbReference type="InterPro" id="IPR005828">
    <property type="entry name" value="MFS_sugar_transport-like"/>
</dbReference>
<accession>A0A821S7Q2</accession>
<comment type="subcellular location">
    <subcellularLocation>
        <location evidence="1">Membrane</location>
        <topology evidence="1">Multi-pass membrane protein</topology>
    </subcellularLocation>
</comment>
<dbReference type="Proteomes" id="UP000663880">
    <property type="component" value="Unassembled WGS sequence"/>
</dbReference>
<keyword evidence="2 5" id="KW-0812">Transmembrane</keyword>
<name>A0A821S7Q2_9NEOP</name>
<organism evidence="6 7">
    <name type="scientific">Pieris macdunnoughi</name>
    <dbReference type="NCBI Taxonomy" id="345717"/>
    <lineage>
        <taxon>Eukaryota</taxon>
        <taxon>Metazoa</taxon>
        <taxon>Ecdysozoa</taxon>
        <taxon>Arthropoda</taxon>
        <taxon>Hexapoda</taxon>
        <taxon>Insecta</taxon>
        <taxon>Pterygota</taxon>
        <taxon>Neoptera</taxon>
        <taxon>Endopterygota</taxon>
        <taxon>Lepidoptera</taxon>
        <taxon>Glossata</taxon>
        <taxon>Ditrysia</taxon>
        <taxon>Papilionoidea</taxon>
        <taxon>Pieridae</taxon>
        <taxon>Pierinae</taxon>
        <taxon>Pieris</taxon>
    </lineage>
</organism>
<dbReference type="EMBL" id="CAJOBZ010000016">
    <property type="protein sequence ID" value="CAF4851734.1"/>
    <property type="molecule type" value="Genomic_DNA"/>
</dbReference>
<sequence>MTTMSISGTIHEDVTTEVLGNIGAWQWTVTILSTFLAAPTVLNQYEDAFLLQPPNGVVCMSQYNVTLCSYTVNGTEFMCDSWQVRFMWLVWIKKTWLIFCDKDSTILLILTVICRFGLCLGSIIFGLISDGFGRRIAIMINIIAELIFRLAITFCDSESWYLLLIFLKSLSTSGIYYLGLVVVCEIASNKWRTILGFMVSFPRLLNSTCMLAIANSAPNLETYNFIAFLVGLLPLILIRWIPESPQWLLYNRRISSAEKILISAAKKNRVKLCNDFKIRPVDHRAYKCLDEEWTCFTILYTHNVRIIVLSCLIFWALYFFLWSPLYMEVYKDPIYAPVKVLPTTAFLGLPYVCLGKKMKLRFWLALNIVILGTSTSIFVFKKRLHLNVVILEVISTIGLASGLISHALLLNITPRVLATKCRATLFGCYYSLGHLGTMTAYLITTQDIRDLTMMIVVLVITLILVFICLILPDVDGRELPDTLKDMDYFSELSKPLRWVAQKTNSPSHEELELRVHSFSMDGNNSDDTNPPQQIGFVRIWHFIYKSCRRCQNNKTNE</sequence>
<evidence type="ECO:0000256" key="4">
    <source>
        <dbReference type="ARBA" id="ARBA00023136"/>
    </source>
</evidence>
<dbReference type="PANTHER" id="PTHR24064">
    <property type="entry name" value="SOLUTE CARRIER FAMILY 22 MEMBER"/>
    <property type="match status" value="1"/>
</dbReference>
<dbReference type="AlphaFoldDB" id="A0A821S7Q2"/>
<feature type="transmembrane region" description="Helical" evidence="5">
    <location>
        <begin position="360"/>
        <end position="380"/>
    </location>
</feature>
<evidence type="ECO:0000256" key="5">
    <source>
        <dbReference type="SAM" id="Phobius"/>
    </source>
</evidence>
<feature type="transmembrane region" description="Helical" evidence="5">
    <location>
        <begin position="451"/>
        <end position="471"/>
    </location>
</feature>
<reference evidence="6" key="1">
    <citation type="submission" date="2021-02" db="EMBL/GenBank/DDBJ databases">
        <authorList>
            <person name="Steward A R."/>
        </authorList>
    </citation>
    <scope>NUCLEOTIDE SEQUENCE</scope>
</reference>
<feature type="transmembrane region" description="Helical" evidence="5">
    <location>
        <begin position="223"/>
        <end position="242"/>
    </location>
</feature>
<evidence type="ECO:0000256" key="2">
    <source>
        <dbReference type="ARBA" id="ARBA00022692"/>
    </source>
</evidence>
<proteinExistence type="predicted"/>
<dbReference type="OrthoDB" id="5296287at2759"/>
<dbReference type="Pfam" id="PF00083">
    <property type="entry name" value="Sugar_tr"/>
    <property type="match status" value="1"/>
</dbReference>
<evidence type="ECO:0000256" key="3">
    <source>
        <dbReference type="ARBA" id="ARBA00022989"/>
    </source>
</evidence>
<keyword evidence="4 5" id="KW-0472">Membrane</keyword>
<feature type="transmembrane region" description="Helical" evidence="5">
    <location>
        <begin position="423"/>
        <end position="445"/>
    </location>
</feature>
<feature type="transmembrane region" description="Helical" evidence="5">
    <location>
        <begin position="160"/>
        <end position="183"/>
    </location>
</feature>
<dbReference type="Gene3D" id="1.20.1250.20">
    <property type="entry name" value="MFS general substrate transporter like domains"/>
    <property type="match status" value="1"/>
</dbReference>
<dbReference type="GO" id="GO:0022857">
    <property type="term" value="F:transmembrane transporter activity"/>
    <property type="evidence" value="ECO:0007669"/>
    <property type="project" value="InterPro"/>
</dbReference>
<comment type="caution">
    <text evidence="6">The sequence shown here is derived from an EMBL/GenBank/DDBJ whole genome shotgun (WGS) entry which is preliminary data.</text>
</comment>
<keyword evidence="7" id="KW-1185">Reference proteome</keyword>
<feature type="transmembrane region" description="Helical" evidence="5">
    <location>
        <begin position="334"/>
        <end position="353"/>
    </location>
</feature>
<feature type="transmembrane region" description="Helical" evidence="5">
    <location>
        <begin position="386"/>
        <end position="411"/>
    </location>
</feature>